<dbReference type="OrthoDB" id="2426273at2759"/>
<name>A0A0C9TGE1_SPHS4</name>
<evidence type="ECO:0000313" key="2">
    <source>
        <dbReference type="EMBL" id="KIJ28478.1"/>
    </source>
</evidence>
<organism evidence="2 3">
    <name type="scientific">Sphaerobolus stellatus (strain SS14)</name>
    <dbReference type="NCBI Taxonomy" id="990650"/>
    <lineage>
        <taxon>Eukaryota</taxon>
        <taxon>Fungi</taxon>
        <taxon>Dikarya</taxon>
        <taxon>Basidiomycota</taxon>
        <taxon>Agaricomycotina</taxon>
        <taxon>Agaricomycetes</taxon>
        <taxon>Phallomycetidae</taxon>
        <taxon>Geastrales</taxon>
        <taxon>Sphaerobolaceae</taxon>
        <taxon>Sphaerobolus</taxon>
    </lineage>
</organism>
<dbReference type="Pfam" id="PF06985">
    <property type="entry name" value="HET"/>
    <property type="match status" value="1"/>
</dbReference>
<dbReference type="Proteomes" id="UP000054279">
    <property type="component" value="Unassembled WGS sequence"/>
</dbReference>
<dbReference type="PANTHER" id="PTHR39596:SF2">
    <property type="entry name" value="HET DOMAIN PROTEIN (AFU_ORTHOLOGUE AFUA_1G17550)-RELATED"/>
    <property type="match status" value="1"/>
</dbReference>
<protein>
    <recommendedName>
        <fullName evidence="1">Heterokaryon incompatibility domain-containing protein</fullName>
    </recommendedName>
</protein>
<keyword evidence="3" id="KW-1185">Reference proteome</keyword>
<sequence length="579" mass="66723">MNYPERKGWAWDELMGYQNYGNRTRESVAAFFQTWLYFGTLISVFSVCDIQVKMTDFICEDEQGKKLITTQKLPEMIQEWVNREGVAQFGNKDTLIVSKHGLLDMDNEVRHRRGNMIHTYLTRVLKFVDKYCNTKAQQEAEMFGTSPEFWPMDPVVALSIMAIGVPLSKMLLIIYNMPEPGPWGSSFLLNQRMKDMGWCIRDIPIKISGSSRIDRDYYFSSYPSPRRNLDHTKCDEVVCRANNVDVKVYATKHVIEGCDCPHMHVPMEDLLDVIKAAGIPIIHWRDGKIKITRYDEKNITKYIAISHVWSDGLGNEEQSSLPTCQLSRLQGMVDGLFAEAHYVDEDYANEKAVEYSSYVQVGFWIDTLCVPVGNDYVEYRQATIRQMGSIYKAAHCVLVLDSRVFEVPSSADILNKILRLYLANWHRRLWTFQEGLFAKSLFFQFSDKALTLDEMAEEYTQYYSQAIPHLYSSVGDSFTEEFLGLYKLWAMLGMVKSGNFEWFVQEVGRRTTTKQQDESICLSTLMGLDPGELFKHKGDARMACFYKMVGGFKPQIIFNPFPRLPIRGFGWAPISFVGQ</sequence>
<accession>A0A0C9TGE1</accession>
<proteinExistence type="predicted"/>
<reference evidence="2 3" key="1">
    <citation type="submission" date="2014-06" db="EMBL/GenBank/DDBJ databases">
        <title>Evolutionary Origins and Diversification of the Mycorrhizal Mutualists.</title>
        <authorList>
            <consortium name="DOE Joint Genome Institute"/>
            <consortium name="Mycorrhizal Genomics Consortium"/>
            <person name="Kohler A."/>
            <person name="Kuo A."/>
            <person name="Nagy L.G."/>
            <person name="Floudas D."/>
            <person name="Copeland A."/>
            <person name="Barry K.W."/>
            <person name="Cichocki N."/>
            <person name="Veneault-Fourrey C."/>
            <person name="LaButti K."/>
            <person name="Lindquist E.A."/>
            <person name="Lipzen A."/>
            <person name="Lundell T."/>
            <person name="Morin E."/>
            <person name="Murat C."/>
            <person name="Riley R."/>
            <person name="Ohm R."/>
            <person name="Sun H."/>
            <person name="Tunlid A."/>
            <person name="Henrissat B."/>
            <person name="Grigoriev I.V."/>
            <person name="Hibbett D.S."/>
            <person name="Martin F."/>
        </authorList>
    </citation>
    <scope>NUCLEOTIDE SEQUENCE [LARGE SCALE GENOMIC DNA]</scope>
    <source>
        <strain evidence="2 3">SS14</strain>
    </source>
</reference>
<gene>
    <name evidence="2" type="ORF">M422DRAFT_215377</name>
</gene>
<evidence type="ECO:0000259" key="1">
    <source>
        <dbReference type="Pfam" id="PF06985"/>
    </source>
</evidence>
<feature type="non-terminal residue" evidence="2">
    <location>
        <position position="579"/>
    </location>
</feature>
<dbReference type="EMBL" id="KN837305">
    <property type="protein sequence ID" value="KIJ28478.1"/>
    <property type="molecule type" value="Genomic_DNA"/>
</dbReference>
<dbReference type="InterPro" id="IPR010730">
    <property type="entry name" value="HET"/>
</dbReference>
<evidence type="ECO:0000313" key="3">
    <source>
        <dbReference type="Proteomes" id="UP000054279"/>
    </source>
</evidence>
<dbReference type="HOGENOM" id="CLU_009388_3_0_1"/>
<feature type="domain" description="Heterokaryon incompatibility" evidence="1">
    <location>
        <begin position="302"/>
        <end position="400"/>
    </location>
</feature>
<dbReference type="PANTHER" id="PTHR39596">
    <property type="match status" value="1"/>
</dbReference>
<dbReference type="AlphaFoldDB" id="A0A0C9TGE1"/>